<dbReference type="InterPro" id="IPR014025">
    <property type="entry name" value="Glutaredoxin_subgr"/>
</dbReference>
<dbReference type="EMBL" id="UOFN01000014">
    <property type="protein sequence ID" value="VAW73458.1"/>
    <property type="molecule type" value="Genomic_DNA"/>
</dbReference>
<dbReference type="InterPro" id="IPR036249">
    <property type="entry name" value="Thioredoxin-like_sf"/>
</dbReference>
<dbReference type="PRINTS" id="PR00160">
    <property type="entry name" value="GLUTAREDOXIN"/>
</dbReference>
<organism evidence="7">
    <name type="scientific">hydrothermal vent metagenome</name>
    <dbReference type="NCBI Taxonomy" id="652676"/>
    <lineage>
        <taxon>unclassified sequences</taxon>
        <taxon>metagenomes</taxon>
        <taxon>ecological metagenomes</taxon>
    </lineage>
</organism>
<sequence>MSEVVMYSTRFCPYCVSAERLLSSKGVNIRTIPVGSDQDLWEEMQELTGRNTVPQIFIGDHYVGGYDDLALLERDGELDPLLEPILNESKARG</sequence>
<keyword evidence="4" id="KW-1015">Disulfide bond</keyword>
<proteinExistence type="inferred from homology"/>
<evidence type="ECO:0000259" key="6">
    <source>
        <dbReference type="Pfam" id="PF00462"/>
    </source>
</evidence>
<evidence type="ECO:0000256" key="1">
    <source>
        <dbReference type="ARBA" id="ARBA00007787"/>
    </source>
</evidence>
<dbReference type="SUPFAM" id="SSF52833">
    <property type="entry name" value="Thioredoxin-like"/>
    <property type="match status" value="1"/>
</dbReference>
<dbReference type="Pfam" id="PF00462">
    <property type="entry name" value="Glutaredoxin"/>
    <property type="match status" value="1"/>
</dbReference>
<reference evidence="7" key="1">
    <citation type="submission" date="2018-06" db="EMBL/GenBank/DDBJ databases">
        <authorList>
            <person name="Zhirakovskaya E."/>
        </authorList>
    </citation>
    <scope>NUCLEOTIDE SEQUENCE</scope>
</reference>
<evidence type="ECO:0000256" key="2">
    <source>
        <dbReference type="ARBA" id="ARBA00022448"/>
    </source>
</evidence>
<dbReference type="GO" id="GO:0045454">
    <property type="term" value="P:cell redox homeostasis"/>
    <property type="evidence" value="ECO:0007669"/>
    <property type="project" value="InterPro"/>
</dbReference>
<keyword evidence="5" id="KW-0676">Redox-active center</keyword>
<feature type="domain" description="Glutaredoxin" evidence="6">
    <location>
        <begin position="4"/>
        <end position="63"/>
    </location>
</feature>
<dbReference type="GO" id="GO:0015038">
    <property type="term" value="F:glutathione disulfide oxidoreductase activity"/>
    <property type="evidence" value="ECO:0007669"/>
    <property type="project" value="TreeGrafter"/>
</dbReference>
<dbReference type="GO" id="GO:0005737">
    <property type="term" value="C:cytoplasm"/>
    <property type="evidence" value="ECO:0007669"/>
    <property type="project" value="TreeGrafter"/>
</dbReference>
<evidence type="ECO:0000256" key="3">
    <source>
        <dbReference type="ARBA" id="ARBA00022982"/>
    </source>
</evidence>
<dbReference type="PROSITE" id="PS00195">
    <property type="entry name" value="GLUTAREDOXIN_1"/>
    <property type="match status" value="1"/>
</dbReference>
<dbReference type="PROSITE" id="PS51354">
    <property type="entry name" value="GLUTAREDOXIN_2"/>
    <property type="match status" value="1"/>
</dbReference>
<dbReference type="AlphaFoldDB" id="A0A3B0XYJ4"/>
<keyword evidence="3" id="KW-0249">Electron transport</keyword>
<keyword evidence="2" id="KW-0813">Transport</keyword>
<dbReference type="PANTHER" id="PTHR45694:SF18">
    <property type="entry name" value="GLUTAREDOXIN-1-RELATED"/>
    <property type="match status" value="1"/>
</dbReference>
<name>A0A3B0XYJ4_9ZZZZ</name>
<dbReference type="InterPro" id="IPR011900">
    <property type="entry name" value="GRX_bact"/>
</dbReference>
<dbReference type="PANTHER" id="PTHR45694">
    <property type="entry name" value="GLUTAREDOXIN 2"/>
    <property type="match status" value="1"/>
</dbReference>
<accession>A0A3B0XYJ4</accession>
<dbReference type="Gene3D" id="3.40.30.10">
    <property type="entry name" value="Glutaredoxin"/>
    <property type="match status" value="1"/>
</dbReference>
<comment type="similarity">
    <text evidence="1">Belongs to the glutaredoxin family.</text>
</comment>
<dbReference type="InterPro" id="IPR002109">
    <property type="entry name" value="Glutaredoxin"/>
</dbReference>
<protein>
    <submittedName>
        <fullName evidence="7">Glutaredoxin 3 (Grx3)</fullName>
    </submittedName>
</protein>
<dbReference type="InterPro" id="IPR011767">
    <property type="entry name" value="GLR_AS"/>
</dbReference>
<gene>
    <name evidence="7" type="ORF">MNBD_GAMMA15-1293</name>
</gene>
<evidence type="ECO:0000256" key="5">
    <source>
        <dbReference type="ARBA" id="ARBA00023284"/>
    </source>
</evidence>
<dbReference type="CDD" id="cd03418">
    <property type="entry name" value="GRX_GRXb_1_3_like"/>
    <property type="match status" value="1"/>
</dbReference>
<evidence type="ECO:0000313" key="7">
    <source>
        <dbReference type="EMBL" id="VAW73458.1"/>
    </source>
</evidence>
<dbReference type="NCBIfam" id="TIGR02181">
    <property type="entry name" value="GRX_bact"/>
    <property type="match status" value="1"/>
</dbReference>
<evidence type="ECO:0000256" key="4">
    <source>
        <dbReference type="ARBA" id="ARBA00023157"/>
    </source>
</evidence>
<dbReference type="GO" id="GO:0034599">
    <property type="term" value="P:cellular response to oxidative stress"/>
    <property type="evidence" value="ECO:0007669"/>
    <property type="project" value="TreeGrafter"/>
</dbReference>